<sequence length="118" mass="13861">MSVRTRAYCERGDSVEDPTSEDLGRLVSGLTRGNRFVIVERLDAANSEYYMQAYLRDDGAYWLEYRNGGADAHFQTTCLTPQVLKRVFTMWRYSMPGWLDWFVWQPWPHDPDARDTEV</sequence>
<gene>
    <name evidence="2" type="ORF">BJ981_002426</name>
</gene>
<name>A0A7W8Z3C7_9ACTN</name>
<comment type="caution">
    <text evidence="2">The sequence shown here is derived from an EMBL/GenBank/DDBJ whole genome shotgun (WGS) entry which is preliminary data.</text>
</comment>
<organism evidence="2 3">
    <name type="scientific">Sphaerisporangium krabiense</name>
    <dbReference type="NCBI Taxonomy" id="763782"/>
    <lineage>
        <taxon>Bacteria</taxon>
        <taxon>Bacillati</taxon>
        <taxon>Actinomycetota</taxon>
        <taxon>Actinomycetes</taxon>
        <taxon>Streptosporangiales</taxon>
        <taxon>Streptosporangiaceae</taxon>
        <taxon>Sphaerisporangium</taxon>
    </lineage>
</organism>
<evidence type="ECO:0000313" key="3">
    <source>
        <dbReference type="Proteomes" id="UP000588112"/>
    </source>
</evidence>
<reference evidence="2 3" key="1">
    <citation type="submission" date="2020-08" db="EMBL/GenBank/DDBJ databases">
        <title>Sequencing the genomes of 1000 actinobacteria strains.</title>
        <authorList>
            <person name="Klenk H.-P."/>
        </authorList>
    </citation>
    <scope>NUCLEOTIDE SEQUENCE [LARGE SCALE GENOMIC DNA]</scope>
    <source>
        <strain evidence="2 3">DSM 45790</strain>
    </source>
</reference>
<protein>
    <recommendedName>
        <fullName evidence="4">DUF3024 domain-containing protein</fullName>
    </recommendedName>
</protein>
<evidence type="ECO:0008006" key="4">
    <source>
        <dbReference type="Google" id="ProtNLM"/>
    </source>
</evidence>
<dbReference type="EMBL" id="JACHBR010000001">
    <property type="protein sequence ID" value="MBB5626727.1"/>
    <property type="molecule type" value="Genomic_DNA"/>
</dbReference>
<accession>A0A7W8Z3C7</accession>
<dbReference type="AlphaFoldDB" id="A0A7W8Z3C7"/>
<feature type="region of interest" description="Disordered" evidence="1">
    <location>
        <begin position="1"/>
        <end position="20"/>
    </location>
</feature>
<keyword evidence="3" id="KW-1185">Reference proteome</keyword>
<evidence type="ECO:0000313" key="2">
    <source>
        <dbReference type="EMBL" id="MBB5626727.1"/>
    </source>
</evidence>
<dbReference type="Proteomes" id="UP000588112">
    <property type="component" value="Unassembled WGS sequence"/>
</dbReference>
<proteinExistence type="predicted"/>
<dbReference type="RefSeq" id="WP_184610864.1">
    <property type="nucleotide sequence ID" value="NZ_BOOS01000030.1"/>
</dbReference>
<evidence type="ECO:0000256" key="1">
    <source>
        <dbReference type="SAM" id="MobiDB-lite"/>
    </source>
</evidence>